<proteinExistence type="predicted"/>
<protein>
    <submittedName>
        <fullName evidence="1">Uncharacterized protein</fullName>
    </submittedName>
</protein>
<gene>
    <name evidence="1" type="ORF">JZO85_10515</name>
</gene>
<accession>A0ABS3HGY7</accession>
<dbReference type="EMBL" id="JAFLVR010000022">
    <property type="protein sequence ID" value="MBO0452706.1"/>
    <property type="molecule type" value="Genomic_DNA"/>
</dbReference>
<dbReference type="RefSeq" id="WP_207108482.1">
    <property type="nucleotide sequence ID" value="NZ_JAFLVR010000022.1"/>
</dbReference>
<dbReference type="Proteomes" id="UP000664495">
    <property type="component" value="Unassembled WGS sequence"/>
</dbReference>
<evidence type="ECO:0000313" key="2">
    <source>
        <dbReference type="Proteomes" id="UP000664495"/>
    </source>
</evidence>
<reference evidence="1 2" key="1">
    <citation type="submission" date="2021-03" db="EMBL/GenBank/DDBJ databases">
        <title>Enterococcal diversity collection.</title>
        <authorList>
            <person name="Gilmore M.S."/>
            <person name="Schwartzman J."/>
            <person name="Van Tyne D."/>
            <person name="Martin M."/>
            <person name="Earl A.M."/>
            <person name="Manson A.L."/>
            <person name="Straub T."/>
            <person name="Salamzade R."/>
            <person name="Saavedra J."/>
            <person name="Lebreton F."/>
            <person name="Prichula J."/>
            <person name="Schaufler K."/>
            <person name="Gaca A."/>
            <person name="Sgardioli B."/>
            <person name="Wagenaar J."/>
            <person name="Strong T."/>
        </authorList>
    </citation>
    <scope>NUCLEOTIDE SEQUENCE [LARGE SCALE GENOMIC DNA]</scope>
    <source>
        <strain evidence="1 2">MJM16</strain>
    </source>
</reference>
<sequence>MEDYGLSRRQLFTLTRKTLERRVTHYYKETNDGNGAIQILVALQVRDELEAADFSMLLKRLVRHIFLQTRSTAAMRRFYSYFAAYFEKKEWRLLTIKLFPAKTYIAEKIHALYTQFIKEPLAGLAGS</sequence>
<evidence type="ECO:0000313" key="1">
    <source>
        <dbReference type="EMBL" id="MBO0452706.1"/>
    </source>
</evidence>
<name>A0ABS3HGY7_9ENTE</name>
<organism evidence="1 2">
    <name type="scientific">Candidatus Enterococcus murrayae</name>
    <dbReference type="NCBI Taxonomy" id="2815321"/>
    <lineage>
        <taxon>Bacteria</taxon>
        <taxon>Bacillati</taxon>
        <taxon>Bacillota</taxon>
        <taxon>Bacilli</taxon>
        <taxon>Lactobacillales</taxon>
        <taxon>Enterococcaceae</taxon>
        <taxon>Enterococcus</taxon>
    </lineage>
</organism>
<keyword evidence="2" id="KW-1185">Reference proteome</keyword>
<comment type="caution">
    <text evidence="1">The sequence shown here is derived from an EMBL/GenBank/DDBJ whole genome shotgun (WGS) entry which is preliminary data.</text>
</comment>